<keyword evidence="2" id="KW-1185">Reference proteome</keyword>
<evidence type="ECO:0000313" key="1">
    <source>
        <dbReference type="EMBL" id="GJT55457.1"/>
    </source>
</evidence>
<name>A0ABQ5EX16_9ASTR</name>
<reference evidence="1" key="2">
    <citation type="submission" date="2022-01" db="EMBL/GenBank/DDBJ databases">
        <authorList>
            <person name="Yamashiro T."/>
            <person name="Shiraishi A."/>
            <person name="Satake H."/>
            <person name="Nakayama K."/>
        </authorList>
    </citation>
    <scope>NUCLEOTIDE SEQUENCE</scope>
</reference>
<evidence type="ECO:0000313" key="2">
    <source>
        <dbReference type="Proteomes" id="UP001151760"/>
    </source>
</evidence>
<dbReference type="EMBL" id="BQNB010016758">
    <property type="protein sequence ID" value="GJT55457.1"/>
    <property type="molecule type" value="Genomic_DNA"/>
</dbReference>
<organism evidence="1 2">
    <name type="scientific">Tanacetum coccineum</name>
    <dbReference type="NCBI Taxonomy" id="301880"/>
    <lineage>
        <taxon>Eukaryota</taxon>
        <taxon>Viridiplantae</taxon>
        <taxon>Streptophyta</taxon>
        <taxon>Embryophyta</taxon>
        <taxon>Tracheophyta</taxon>
        <taxon>Spermatophyta</taxon>
        <taxon>Magnoliopsida</taxon>
        <taxon>eudicotyledons</taxon>
        <taxon>Gunneridae</taxon>
        <taxon>Pentapetalae</taxon>
        <taxon>asterids</taxon>
        <taxon>campanulids</taxon>
        <taxon>Asterales</taxon>
        <taxon>Asteraceae</taxon>
        <taxon>Asteroideae</taxon>
        <taxon>Anthemideae</taxon>
        <taxon>Anthemidinae</taxon>
        <taxon>Tanacetum</taxon>
    </lineage>
</organism>
<protein>
    <submittedName>
        <fullName evidence="1">Uncharacterized protein</fullName>
    </submittedName>
</protein>
<gene>
    <name evidence="1" type="ORF">Tco_0990511</name>
</gene>
<comment type="caution">
    <text evidence="1">The sequence shown here is derived from an EMBL/GenBank/DDBJ whole genome shotgun (WGS) entry which is preliminary data.</text>
</comment>
<proteinExistence type="predicted"/>
<dbReference type="Proteomes" id="UP001151760">
    <property type="component" value="Unassembled WGS sequence"/>
</dbReference>
<sequence>MVLHSLSKILRSSSMSFITSQDVCLRQELLEYMCVHVNDASESLKPSWGENYSAYVRRIVDDSLHVPPNEYSPRLMASSSISESAQDRDVGLGGSCFRNFAKKKSKKKAFQDMLHELRGRDRRRHLHLWKRFGRLFVLCLYLVGTLKRISQEDLMDISILPTSEIFANMLYGLIHEVKKLEHKVKQVKLEEKGIRLVVSEEAREWRDPPNTRRKIA</sequence>
<reference evidence="1" key="1">
    <citation type="journal article" date="2022" name="Int. J. Mol. Sci.">
        <title>Draft Genome of Tanacetum Coccineum: Genomic Comparison of Closely Related Tanacetum-Family Plants.</title>
        <authorList>
            <person name="Yamashiro T."/>
            <person name="Shiraishi A."/>
            <person name="Nakayama K."/>
            <person name="Satake H."/>
        </authorList>
    </citation>
    <scope>NUCLEOTIDE SEQUENCE</scope>
</reference>
<accession>A0ABQ5EX16</accession>